<dbReference type="Gene3D" id="1.20.1250.20">
    <property type="entry name" value="MFS general substrate transporter like domains"/>
    <property type="match status" value="2"/>
</dbReference>
<dbReference type="GO" id="GO:0016020">
    <property type="term" value="C:membrane"/>
    <property type="evidence" value="ECO:0007669"/>
    <property type="project" value="UniProtKB-SubCell"/>
</dbReference>
<feature type="transmembrane region" description="Helical" evidence="3">
    <location>
        <begin position="131"/>
        <end position="154"/>
    </location>
</feature>
<reference evidence="5" key="1">
    <citation type="submission" date="2023-03" db="EMBL/GenBank/DDBJ databases">
        <title>Massive genome expansion in bonnet fungi (Mycena s.s.) driven by repeated elements and novel gene families across ecological guilds.</title>
        <authorList>
            <consortium name="Lawrence Berkeley National Laboratory"/>
            <person name="Harder C.B."/>
            <person name="Miyauchi S."/>
            <person name="Viragh M."/>
            <person name="Kuo A."/>
            <person name="Thoen E."/>
            <person name="Andreopoulos B."/>
            <person name="Lu D."/>
            <person name="Skrede I."/>
            <person name="Drula E."/>
            <person name="Henrissat B."/>
            <person name="Morin E."/>
            <person name="Kohler A."/>
            <person name="Barry K."/>
            <person name="LaButti K."/>
            <person name="Morin E."/>
            <person name="Salamov A."/>
            <person name="Lipzen A."/>
            <person name="Mereny Z."/>
            <person name="Hegedus B."/>
            <person name="Baldrian P."/>
            <person name="Stursova M."/>
            <person name="Weitz H."/>
            <person name="Taylor A."/>
            <person name="Grigoriev I.V."/>
            <person name="Nagy L.G."/>
            <person name="Martin F."/>
            <person name="Kauserud H."/>
        </authorList>
    </citation>
    <scope>NUCLEOTIDE SEQUENCE</scope>
    <source>
        <strain evidence="5">CBHHK182m</strain>
    </source>
</reference>
<feature type="transmembrane region" description="Helical" evidence="3">
    <location>
        <begin position="243"/>
        <end position="266"/>
    </location>
</feature>
<keyword evidence="3" id="KW-1133">Transmembrane helix</keyword>
<keyword evidence="3" id="KW-0472">Membrane</keyword>
<feature type="transmembrane region" description="Helical" evidence="3">
    <location>
        <begin position="104"/>
        <end position="125"/>
    </location>
</feature>
<feature type="transmembrane region" description="Helical" evidence="3">
    <location>
        <begin position="193"/>
        <end position="215"/>
    </location>
</feature>
<dbReference type="PROSITE" id="PS50850">
    <property type="entry name" value="MFS"/>
    <property type="match status" value="1"/>
</dbReference>
<feature type="transmembrane region" description="Helical" evidence="3">
    <location>
        <begin position="35"/>
        <end position="57"/>
    </location>
</feature>
<gene>
    <name evidence="5" type="ORF">B0H16DRAFT_1717049</name>
</gene>
<keyword evidence="6" id="KW-1185">Reference proteome</keyword>
<dbReference type="SUPFAM" id="SSF103473">
    <property type="entry name" value="MFS general substrate transporter"/>
    <property type="match status" value="1"/>
</dbReference>
<evidence type="ECO:0000313" key="6">
    <source>
        <dbReference type="Proteomes" id="UP001215598"/>
    </source>
</evidence>
<comment type="subcellular location">
    <subcellularLocation>
        <location evidence="1">Membrane</location>
        <topology evidence="1">Multi-pass membrane protein</topology>
    </subcellularLocation>
</comment>
<evidence type="ECO:0000313" key="5">
    <source>
        <dbReference type="EMBL" id="KAJ7766706.1"/>
    </source>
</evidence>
<name>A0AAD7JKF1_9AGAR</name>
<feature type="transmembrane region" description="Helical" evidence="3">
    <location>
        <begin position="77"/>
        <end position="97"/>
    </location>
</feature>
<dbReference type="Pfam" id="PF07690">
    <property type="entry name" value="MFS_1"/>
    <property type="match status" value="1"/>
</dbReference>
<protein>
    <submittedName>
        <fullName evidence="5">Major facilitator superfamily domain-containing protein</fullName>
    </submittedName>
</protein>
<dbReference type="PANTHER" id="PTHR11360">
    <property type="entry name" value="MONOCARBOXYLATE TRANSPORTER"/>
    <property type="match status" value="1"/>
</dbReference>
<organism evidence="5 6">
    <name type="scientific">Mycena metata</name>
    <dbReference type="NCBI Taxonomy" id="1033252"/>
    <lineage>
        <taxon>Eukaryota</taxon>
        <taxon>Fungi</taxon>
        <taxon>Dikarya</taxon>
        <taxon>Basidiomycota</taxon>
        <taxon>Agaricomycotina</taxon>
        <taxon>Agaricomycetes</taxon>
        <taxon>Agaricomycetidae</taxon>
        <taxon>Agaricales</taxon>
        <taxon>Marasmiineae</taxon>
        <taxon>Mycenaceae</taxon>
        <taxon>Mycena</taxon>
    </lineage>
</organism>
<proteinExistence type="inferred from homology"/>
<dbReference type="PANTHER" id="PTHR11360:SF177">
    <property type="entry name" value="RIBOFLAVIN TRANSPORTER MCH5"/>
    <property type="match status" value="1"/>
</dbReference>
<evidence type="ECO:0000256" key="1">
    <source>
        <dbReference type="ARBA" id="ARBA00004141"/>
    </source>
</evidence>
<dbReference type="AlphaFoldDB" id="A0AAD7JKF1"/>
<evidence type="ECO:0000259" key="4">
    <source>
        <dbReference type="PROSITE" id="PS50850"/>
    </source>
</evidence>
<feature type="transmembrane region" description="Helical" evidence="3">
    <location>
        <begin position="333"/>
        <end position="352"/>
    </location>
</feature>
<sequence length="439" mass="47577">MPRTQDEYIVPKDTTGSNLSFPEERTAPTFPEGGLQAWATVAGAFIVLFCGFGYTSSFGVYQDFYSRKYLSESSPSSISWIGSVNALLLIAGGLVTGRLYDRGYFYNLLYGGSLLLCFSLFILSLCKPQQFYQIFLVQGLCAGIGTGMTYLPSLTVVSHYFQKRRALAMTIVSAGAGLGSVVHPIMLNNMFKSFGFATAVRASAALVSALLLVACMMMRSRLPPSATHLPFWKSLRRFAHDKAYVLATAGLTTYVVGYYFPLFYLQLDAIKHGISQNLAFYSLVIMNSASVAGRLAPSLFTRRFEIINMAVVASGFGAALILSMIALKTVASVVVIAVLYVATLMPPILAVLTEDLGELGLRIGVAFTFVGIGGLIGPPIDGALLTNKFIWWRPALFSGIMAFVGVAFFVATLIVLRRRKAERSNASDGEKTVVEAEIV</sequence>
<comment type="similarity">
    <text evidence="2">Belongs to the major facilitator superfamily. Monocarboxylate porter (TC 2.A.1.13) family.</text>
</comment>
<feature type="transmembrane region" description="Helical" evidence="3">
    <location>
        <begin position="166"/>
        <end position="187"/>
    </location>
</feature>
<dbReference type="Proteomes" id="UP001215598">
    <property type="component" value="Unassembled WGS sequence"/>
</dbReference>
<feature type="domain" description="Major facilitator superfamily (MFS) profile" evidence="4">
    <location>
        <begin position="39"/>
        <end position="423"/>
    </location>
</feature>
<dbReference type="InterPro" id="IPR020846">
    <property type="entry name" value="MFS_dom"/>
</dbReference>
<evidence type="ECO:0000256" key="2">
    <source>
        <dbReference type="ARBA" id="ARBA00006727"/>
    </source>
</evidence>
<dbReference type="InterPro" id="IPR011701">
    <property type="entry name" value="MFS"/>
</dbReference>
<dbReference type="InterPro" id="IPR036259">
    <property type="entry name" value="MFS_trans_sf"/>
</dbReference>
<dbReference type="GO" id="GO:0022857">
    <property type="term" value="F:transmembrane transporter activity"/>
    <property type="evidence" value="ECO:0007669"/>
    <property type="project" value="InterPro"/>
</dbReference>
<accession>A0AAD7JKF1</accession>
<keyword evidence="3" id="KW-0812">Transmembrane</keyword>
<evidence type="ECO:0000256" key="3">
    <source>
        <dbReference type="SAM" id="Phobius"/>
    </source>
</evidence>
<dbReference type="InterPro" id="IPR050327">
    <property type="entry name" value="Proton-linked_MCT"/>
</dbReference>
<comment type="caution">
    <text evidence="5">The sequence shown here is derived from an EMBL/GenBank/DDBJ whole genome shotgun (WGS) entry which is preliminary data.</text>
</comment>
<feature type="transmembrane region" description="Helical" evidence="3">
    <location>
        <begin position="278"/>
        <end position="295"/>
    </location>
</feature>
<feature type="transmembrane region" description="Helical" evidence="3">
    <location>
        <begin position="396"/>
        <end position="416"/>
    </location>
</feature>
<feature type="transmembrane region" description="Helical" evidence="3">
    <location>
        <begin position="359"/>
        <end position="376"/>
    </location>
</feature>
<feature type="transmembrane region" description="Helical" evidence="3">
    <location>
        <begin position="307"/>
        <end position="327"/>
    </location>
</feature>
<dbReference type="EMBL" id="JARKIB010000023">
    <property type="protein sequence ID" value="KAJ7766706.1"/>
    <property type="molecule type" value="Genomic_DNA"/>
</dbReference>